<evidence type="ECO:0000256" key="2">
    <source>
        <dbReference type="ARBA" id="ARBA00022801"/>
    </source>
</evidence>
<comment type="caution">
    <text evidence="6">The sequence shown here is derived from an EMBL/GenBank/DDBJ whole genome shotgun (WGS) entry which is preliminary data.</text>
</comment>
<dbReference type="EC" id="3.5.4.31" evidence="4"/>
<evidence type="ECO:0000313" key="7">
    <source>
        <dbReference type="Proteomes" id="UP000651475"/>
    </source>
</evidence>
<comment type="catalytic activity">
    <reaction evidence="4">
        <text>S-adenosyl-L-homocysteine + H2O + H(+) = S-inosyl-L-homocysteine + NH4(+)</text>
        <dbReference type="Rhea" id="RHEA:20716"/>
        <dbReference type="ChEBI" id="CHEBI:15377"/>
        <dbReference type="ChEBI" id="CHEBI:15378"/>
        <dbReference type="ChEBI" id="CHEBI:28938"/>
        <dbReference type="ChEBI" id="CHEBI:57856"/>
        <dbReference type="ChEBI" id="CHEBI:57985"/>
        <dbReference type="EC" id="3.5.4.28"/>
    </reaction>
</comment>
<evidence type="ECO:0000256" key="4">
    <source>
        <dbReference type="HAMAP-Rule" id="MF_01281"/>
    </source>
</evidence>
<reference evidence="6 7" key="1">
    <citation type="submission" date="2020-08" db="EMBL/GenBank/DDBJ databases">
        <title>Genome public.</title>
        <authorList>
            <person name="Liu C."/>
            <person name="Sun Q."/>
        </authorList>
    </citation>
    <scope>NUCLEOTIDE SEQUENCE [LARGE SCALE GENOMIC DNA]</scope>
    <source>
        <strain evidence="6 7">NSJ-79</strain>
    </source>
</reference>
<feature type="binding site" evidence="4">
    <location>
        <position position="202"/>
    </location>
    <ligand>
        <name>Zn(2+)</name>
        <dbReference type="ChEBI" id="CHEBI:29105"/>
    </ligand>
</feature>
<keyword evidence="3 4" id="KW-0862">Zinc</keyword>
<dbReference type="PANTHER" id="PTHR43794:SF11">
    <property type="entry name" value="AMIDOHYDROLASE-RELATED DOMAIN-CONTAINING PROTEIN"/>
    <property type="match status" value="1"/>
</dbReference>
<name>A0ABR7DQL0_9BACT</name>
<dbReference type="InterPro" id="IPR011059">
    <property type="entry name" value="Metal-dep_hydrolase_composite"/>
</dbReference>
<comment type="similarity">
    <text evidence="4">Belongs to the metallo-dependent hydrolases superfamily. MTA/SAH deaminase family.</text>
</comment>
<comment type="caution">
    <text evidence="4">Lacks conserved residue(s) required for the propagation of feature annotation.</text>
</comment>
<comment type="catalytic activity">
    <reaction evidence="4">
        <text>S-methyl-5'-thioadenosine + H2O + H(+) = S-methyl-5'-thioinosine + NH4(+)</text>
        <dbReference type="Rhea" id="RHEA:25025"/>
        <dbReference type="ChEBI" id="CHEBI:15377"/>
        <dbReference type="ChEBI" id="CHEBI:15378"/>
        <dbReference type="ChEBI" id="CHEBI:17509"/>
        <dbReference type="ChEBI" id="CHEBI:28938"/>
        <dbReference type="ChEBI" id="CHEBI:48595"/>
        <dbReference type="EC" id="3.5.4.31"/>
    </reaction>
</comment>
<dbReference type="HAMAP" id="MF_01281">
    <property type="entry name" value="MTA_SAH_deamin"/>
    <property type="match status" value="1"/>
</dbReference>
<dbReference type="RefSeq" id="WP_186930420.1">
    <property type="nucleotide sequence ID" value="NZ_JACOOJ010000023.1"/>
</dbReference>
<keyword evidence="1 4" id="KW-0479">Metal-binding</keyword>
<evidence type="ECO:0000313" key="6">
    <source>
        <dbReference type="EMBL" id="MBC5633718.1"/>
    </source>
</evidence>
<dbReference type="SUPFAM" id="SSF51338">
    <property type="entry name" value="Composite domain of metallo-dependent hydrolases"/>
    <property type="match status" value="1"/>
</dbReference>
<gene>
    <name evidence="4" type="primary">mtaD</name>
    <name evidence="6" type="ORF">H8S65_13205</name>
</gene>
<dbReference type="Gene3D" id="3.20.20.140">
    <property type="entry name" value="Metal-dependent hydrolases"/>
    <property type="match status" value="1"/>
</dbReference>
<dbReference type="Pfam" id="PF01979">
    <property type="entry name" value="Amidohydro_1"/>
    <property type="match status" value="1"/>
</dbReference>
<dbReference type="SUPFAM" id="SSF51556">
    <property type="entry name" value="Metallo-dependent hydrolases"/>
    <property type="match status" value="1"/>
</dbReference>
<organism evidence="6 7">
    <name type="scientific">Parabacteroides hominis</name>
    <dbReference type="NCBI Taxonomy" id="2763057"/>
    <lineage>
        <taxon>Bacteria</taxon>
        <taxon>Pseudomonadati</taxon>
        <taxon>Bacteroidota</taxon>
        <taxon>Bacteroidia</taxon>
        <taxon>Bacteroidales</taxon>
        <taxon>Tannerellaceae</taxon>
        <taxon>Parabacteroides</taxon>
    </lineage>
</organism>
<feature type="domain" description="Amidohydrolase-related" evidence="5">
    <location>
        <begin position="46"/>
        <end position="393"/>
    </location>
</feature>
<comment type="cofactor">
    <cofactor evidence="4">
        <name>Zn(2+)</name>
        <dbReference type="ChEBI" id="CHEBI:29105"/>
    </cofactor>
    <text evidence="4">Binds 1 zinc ion per subunit.</text>
</comment>
<evidence type="ECO:0000259" key="5">
    <source>
        <dbReference type="Pfam" id="PF01979"/>
    </source>
</evidence>
<protein>
    <recommendedName>
        <fullName evidence="4">5-methylthioadenosine/S-adenosylhomocysteine deaminase</fullName>
        <shortName evidence="4">MTA/SAH deaminase</shortName>
        <ecNumber evidence="4">3.5.4.28</ecNumber>
        <ecNumber evidence="4">3.5.4.31</ecNumber>
    </recommendedName>
</protein>
<dbReference type="Proteomes" id="UP000651475">
    <property type="component" value="Unassembled WGS sequence"/>
</dbReference>
<dbReference type="EC" id="3.5.4.28" evidence="4"/>
<dbReference type="Gene3D" id="2.30.40.10">
    <property type="entry name" value="Urease, subunit C, domain 1"/>
    <property type="match status" value="1"/>
</dbReference>
<feature type="binding site" evidence="4">
    <location>
        <position position="291"/>
    </location>
    <ligand>
        <name>Zn(2+)</name>
        <dbReference type="ChEBI" id="CHEBI:29105"/>
    </ligand>
</feature>
<dbReference type="PANTHER" id="PTHR43794">
    <property type="entry name" value="AMINOHYDROLASE SSNA-RELATED"/>
    <property type="match status" value="1"/>
</dbReference>
<evidence type="ECO:0000256" key="3">
    <source>
        <dbReference type="ARBA" id="ARBA00022833"/>
    </source>
</evidence>
<dbReference type="InterPro" id="IPR050287">
    <property type="entry name" value="MTA/SAH_deaminase"/>
</dbReference>
<sequence>MSILIKGVLLNDAVKDVYIEKNEIRHIGTDLQVQADQVIDGKRKALIPGFVNAHTHAAMTLFRGFGDDMALMPWLEQKIWPNEDKLTYEDMYWGTKLACLEMIKSGTTTFSDMYHQYEATADAVEEMGMRALVAGACFDGFNLKLAERCKRENEKLMAEVVGNYSDRIRYAAGPHAIYTVSGELLKWIHSFTAEHDAPVHLHLAETEGEVQDSVKKFGLTPVRYLNKLGVLSPRLIIAHGIYVDDDEIRMLADHDVKVVHNPASNMKLASGIRFKFCEMRKAGVTVALGTDGCSSSNNLDMVEAMKLASLLGKAWRKDPEAIPAGEIFKAATEAGASAIGLKAGRIAEGYLADLCLVDLNIPAFIPNHNFVSNLVYAANGSCIDTVICDGKILMQDKKVPGEEEIMERTAELAYKLVKES</sequence>
<dbReference type="InterPro" id="IPR006680">
    <property type="entry name" value="Amidohydro-rel"/>
</dbReference>
<keyword evidence="2 4" id="KW-0378">Hydrolase</keyword>
<feature type="binding site" evidence="4">
    <location>
        <position position="291"/>
    </location>
    <ligand>
        <name>substrate</name>
    </ligand>
</feature>
<evidence type="ECO:0000256" key="1">
    <source>
        <dbReference type="ARBA" id="ARBA00022723"/>
    </source>
</evidence>
<comment type="function">
    <text evidence="4">Catalyzes the deamination of 5-methylthioadenosine and S-adenosyl-L-homocysteine into 5-methylthioinosine and S-inosyl-L-homocysteine, respectively. Is also able to deaminate adenosine.</text>
</comment>
<accession>A0ABR7DQL0</accession>
<feature type="binding site" evidence="4">
    <location>
        <position position="54"/>
    </location>
    <ligand>
        <name>Zn(2+)</name>
        <dbReference type="ChEBI" id="CHEBI:29105"/>
    </ligand>
</feature>
<dbReference type="CDD" id="cd01298">
    <property type="entry name" value="ATZ_TRZ_like"/>
    <property type="match status" value="1"/>
</dbReference>
<keyword evidence="7" id="KW-1185">Reference proteome</keyword>
<dbReference type="InterPro" id="IPR032466">
    <property type="entry name" value="Metal_Hydrolase"/>
</dbReference>
<feature type="binding site" evidence="4">
    <location>
        <position position="83"/>
    </location>
    <ligand>
        <name>substrate</name>
    </ligand>
</feature>
<feature type="binding site" evidence="4">
    <location>
        <position position="56"/>
    </location>
    <ligand>
        <name>Zn(2+)</name>
        <dbReference type="ChEBI" id="CHEBI:29105"/>
    </ligand>
</feature>
<feature type="binding site" evidence="4">
    <location>
        <position position="205"/>
    </location>
    <ligand>
        <name>substrate</name>
    </ligand>
</feature>
<dbReference type="EMBL" id="JACOOJ010000023">
    <property type="protein sequence ID" value="MBC5633718.1"/>
    <property type="molecule type" value="Genomic_DNA"/>
</dbReference>
<dbReference type="InterPro" id="IPR023512">
    <property type="entry name" value="Deaminase_MtaD/DadD"/>
</dbReference>
<proteinExistence type="inferred from homology"/>
<feature type="binding site" evidence="4">
    <location>
        <position position="175"/>
    </location>
    <ligand>
        <name>substrate</name>
    </ligand>
</feature>